<dbReference type="Proteomes" id="UP000233551">
    <property type="component" value="Unassembled WGS sequence"/>
</dbReference>
<dbReference type="EMBL" id="PGOL01002138">
    <property type="protein sequence ID" value="PKI50280.1"/>
    <property type="molecule type" value="Genomic_DNA"/>
</dbReference>
<organism evidence="1 2">
    <name type="scientific">Punica granatum</name>
    <name type="common">Pomegranate</name>
    <dbReference type="NCBI Taxonomy" id="22663"/>
    <lineage>
        <taxon>Eukaryota</taxon>
        <taxon>Viridiplantae</taxon>
        <taxon>Streptophyta</taxon>
        <taxon>Embryophyta</taxon>
        <taxon>Tracheophyta</taxon>
        <taxon>Spermatophyta</taxon>
        <taxon>Magnoliopsida</taxon>
        <taxon>eudicotyledons</taxon>
        <taxon>Gunneridae</taxon>
        <taxon>Pentapetalae</taxon>
        <taxon>rosids</taxon>
        <taxon>malvids</taxon>
        <taxon>Myrtales</taxon>
        <taxon>Lythraceae</taxon>
        <taxon>Punica</taxon>
    </lineage>
</organism>
<evidence type="ECO:0000313" key="2">
    <source>
        <dbReference type="Proteomes" id="UP000233551"/>
    </source>
</evidence>
<accession>A0A2I0J2Y7</accession>
<keyword evidence="2" id="KW-1185">Reference proteome</keyword>
<dbReference type="AlphaFoldDB" id="A0A2I0J2Y7"/>
<name>A0A2I0J2Y7_PUNGR</name>
<sequence length="136" mass="15149">MKQAPSDPSSSRLVIPVLPLDFCFIHNFVPRKSGPRVLEKKRKKIDCTICLPPCLVEAHSSSRPVAILSHLGLVDPRSLGLGTWLDPKILPMSDLCRCGHIKLHQLRGRLARQKRMLGNDGGVVVEGSQRRWSLRG</sequence>
<protein>
    <submittedName>
        <fullName evidence="1">Uncharacterized protein</fullName>
    </submittedName>
</protein>
<proteinExistence type="predicted"/>
<comment type="caution">
    <text evidence="1">The sequence shown here is derived from an EMBL/GenBank/DDBJ whole genome shotgun (WGS) entry which is preliminary data.</text>
</comment>
<gene>
    <name evidence="1" type="ORF">CRG98_029353</name>
</gene>
<reference evidence="1 2" key="1">
    <citation type="submission" date="2017-11" db="EMBL/GenBank/DDBJ databases">
        <title>De-novo sequencing of pomegranate (Punica granatum L.) genome.</title>
        <authorList>
            <person name="Akparov Z."/>
            <person name="Amiraslanov A."/>
            <person name="Hajiyeva S."/>
            <person name="Abbasov M."/>
            <person name="Kaur K."/>
            <person name="Hamwieh A."/>
            <person name="Solovyev V."/>
            <person name="Salamov A."/>
            <person name="Braich B."/>
            <person name="Kosarev P."/>
            <person name="Mahmoud A."/>
            <person name="Hajiyev E."/>
            <person name="Babayeva S."/>
            <person name="Izzatullayeva V."/>
            <person name="Mammadov A."/>
            <person name="Mammadov A."/>
            <person name="Sharifova S."/>
            <person name="Ojaghi J."/>
            <person name="Eynullazada K."/>
            <person name="Bayramov B."/>
            <person name="Abdulazimova A."/>
            <person name="Shahmuradov I."/>
        </authorList>
    </citation>
    <scope>NUCLEOTIDE SEQUENCE [LARGE SCALE GENOMIC DNA]</scope>
    <source>
        <strain evidence="2">cv. AG2017</strain>
        <tissue evidence="1">Leaf</tissue>
    </source>
</reference>
<evidence type="ECO:0000313" key="1">
    <source>
        <dbReference type="EMBL" id="PKI50280.1"/>
    </source>
</evidence>